<dbReference type="Pfam" id="PF07729">
    <property type="entry name" value="FCD"/>
    <property type="match status" value="1"/>
</dbReference>
<dbReference type="CDD" id="cd07377">
    <property type="entry name" value="WHTH_GntR"/>
    <property type="match status" value="1"/>
</dbReference>
<dbReference type="GO" id="GO:0003677">
    <property type="term" value="F:DNA binding"/>
    <property type="evidence" value="ECO:0007669"/>
    <property type="project" value="UniProtKB-KW"/>
</dbReference>
<keyword evidence="1" id="KW-0805">Transcription regulation</keyword>
<sequence>MLPDPSPAHRLSTAELIAEQLRAAIMNGTLAPGEQLGEAEIATRFEVSRGPVREALQRLVSEGIARSVRHRGIFVPELDLADMIDVYRSRAVIERGAGRIILDGDRDAAWRMLAEPVETMARAAERSDPTGVSNADQAFHEVFVDATGSPRLIRALRTLLVETRICLGELQTTYPDLREQVREHELWRETVRTGSPEEMDAVIDAHLTDAVQRLEDKLA</sequence>
<dbReference type="Proteomes" id="UP000199220">
    <property type="component" value="Unassembled WGS sequence"/>
</dbReference>
<keyword evidence="3" id="KW-0804">Transcription</keyword>
<dbReference type="InterPro" id="IPR036390">
    <property type="entry name" value="WH_DNA-bd_sf"/>
</dbReference>
<evidence type="ECO:0000313" key="6">
    <source>
        <dbReference type="Proteomes" id="UP000199220"/>
    </source>
</evidence>
<evidence type="ECO:0000256" key="1">
    <source>
        <dbReference type="ARBA" id="ARBA00023015"/>
    </source>
</evidence>
<organism evidence="5 6">
    <name type="scientific">Ruania alba</name>
    <dbReference type="NCBI Taxonomy" id="648782"/>
    <lineage>
        <taxon>Bacteria</taxon>
        <taxon>Bacillati</taxon>
        <taxon>Actinomycetota</taxon>
        <taxon>Actinomycetes</taxon>
        <taxon>Micrococcales</taxon>
        <taxon>Ruaniaceae</taxon>
        <taxon>Ruania</taxon>
    </lineage>
</organism>
<dbReference type="PROSITE" id="PS50949">
    <property type="entry name" value="HTH_GNTR"/>
    <property type="match status" value="1"/>
</dbReference>
<dbReference type="PRINTS" id="PR00035">
    <property type="entry name" value="HTHGNTR"/>
</dbReference>
<dbReference type="STRING" id="648782.SAMN04488554_4064"/>
<evidence type="ECO:0000256" key="3">
    <source>
        <dbReference type="ARBA" id="ARBA00023163"/>
    </source>
</evidence>
<gene>
    <name evidence="5" type="ORF">SAMN04488554_4064</name>
</gene>
<dbReference type="PANTHER" id="PTHR43537">
    <property type="entry name" value="TRANSCRIPTIONAL REGULATOR, GNTR FAMILY"/>
    <property type="match status" value="1"/>
</dbReference>
<dbReference type="SMART" id="SM00895">
    <property type="entry name" value="FCD"/>
    <property type="match status" value="1"/>
</dbReference>
<dbReference type="PANTHER" id="PTHR43537:SF5">
    <property type="entry name" value="UXU OPERON TRANSCRIPTIONAL REGULATOR"/>
    <property type="match status" value="1"/>
</dbReference>
<dbReference type="OrthoDB" id="9816161at2"/>
<dbReference type="GO" id="GO:0003700">
    <property type="term" value="F:DNA-binding transcription factor activity"/>
    <property type="evidence" value="ECO:0007669"/>
    <property type="project" value="InterPro"/>
</dbReference>
<proteinExistence type="predicted"/>
<reference evidence="6" key="1">
    <citation type="submission" date="2016-10" db="EMBL/GenBank/DDBJ databases">
        <authorList>
            <person name="Varghese N."/>
            <person name="Submissions S."/>
        </authorList>
    </citation>
    <scope>NUCLEOTIDE SEQUENCE [LARGE SCALE GENOMIC DNA]</scope>
    <source>
        <strain evidence="6">DSM 21368</strain>
    </source>
</reference>
<evidence type="ECO:0000256" key="2">
    <source>
        <dbReference type="ARBA" id="ARBA00023125"/>
    </source>
</evidence>
<keyword evidence="6" id="KW-1185">Reference proteome</keyword>
<evidence type="ECO:0000259" key="4">
    <source>
        <dbReference type="PROSITE" id="PS50949"/>
    </source>
</evidence>
<feature type="domain" description="HTH gntR-type" evidence="4">
    <location>
        <begin position="11"/>
        <end position="78"/>
    </location>
</feature>
<dbReference type="AlphaFoldDB" id="A0A1H5N8C6"/>
<dbReference type="InterPro" id="IPR011711">
    <property type="entry name" value="GntR_C"/>
</dbReference>
<accession>A0A1H5N8C6</accession>
<dbReference type="Gene3D" id="1.20.120.530">
    <property type="entry name" value="GntR ligand-binding domain-like"/>
    <property type="match status" value="1"/>
</dbReference>
<dbReference type="InterPro" id="IPR000524">
    <property type="entry name" value="Tscrpt_reg_HTH_GntR"/>
</dbReference>
<dbReference type="SUPFAM" id="SSF46785">
    <property type="entry name" value="Winged helix' DNA-binding domain"/>
    <property type="match status" value="1"/>
</dbReference>
<dbReference type="InterPro" id="IPR036388">
    <property type="entry name" value="WH-like_DNA-bd_sf"/>
</dbReference>
<name>A0A1H5N8C6_9MICO</name>
<keyword evidence="2 5" id="KW-0238">DNA-binding</keyword>
<evidence type="ECO:0000313" key="5">
    <source>
        <dbReference type="EMBL" id="SEE97872.1"/>
    </source>
</evidence>
<protein>
    <submittedName>
        <fullName evidence="5">DNA-binding transcriptional regulator, GntR family</fullName>
    </submittedName>
</protein>
<dbReference type="RefSeq" id="WP_089775115.1">
    <property type="nucleotide sequence ID" value="NZ_FNTX01000002.1"/>
</dbReference>
<dbReference type="Gene3D" id="1.10.10.10">
    <property type="entry name" value="Winged helix-like DNA-binding domain superfamily/Winged helix DNA-binding domain"/>
    <property type="match status" value="1"/>
</dbReference>
<dbReference type="SMART" id="SM00345">
    <property type="entry name" value="HTH_GNTR"/>
    <property type="match status" value="1"/>
</dbReference>
<dbReference type="SUPFAM" id="SSF48008">
    <property type="entry name" value="GntR ligand-binding domain-like"/>
    <property type="match status" value="1"/>
</dbReference>
<dbReference type="EMBL" id="FNTX01000002">
    <property type="protein sequence ID" value="SEE97872.1"/>
    <property type="molecule type" value="Genomic_DNA"/>
</dbReference>
<dbReference type="Pfam" id="PF00392">
    <property type="entry name" value="GntR"/>
    <property type="match status" value="1"/>
</dbReference>
<dbReference type="InterPro" id="IPR008920">
    <property type="entry name" value="TF_FadR/GntR_C"/>
</dbReference>